<organism evidence="1 2">
    <name type="scientific">Paenacidovorax caeni</name>
    <dbReference type="NCBI Taxonomy" id="343013"/>
    <lineage>
        <taxon>Bacteria</taxon>
        <taxon>Pseudomonadati</taxon>
        <taxon>Pseudomonadota</taxon>
        <taxon>Betaproteobacteria</taxon>
        <taxon>Burkholderiales</taxon>
        <taxon>Comamonadaceae</taxon>
        <taxon>Paenacidovorax</taxon>
    </lineage>
</organism>
<sequence length="119" mass="13089">MNAIEILVCLATGQAVTQEQARAALFSGCAGTDRPARVRARNRALREAGEILAIDSPCAWVLAQRLEAAIARFSTRTWPLLRVGIHRGELSPVDAALYRAFLTGERVPTTQRRLYDLLS</sequence>
<dbReference type="AlphaFoldDB" id="A0A1I7KRC4"/>
<protein>
    <submittedName>
        <fullName evidence="1">Uncharacterized protein</fullName>
    </submittedName>
</protein>
<name>A0A1I7KRC4_9BURK</name>
<dbReference type="RefSeq" id="WP_054258043.1">
    <property type="nucleotide sequence ID" value="NZ_CYIG01000080.1"/>
</dbReference>
<dbReference type="STRING" id="343013.SAMN04489707_10672"/>
<dbReference type="OrthoDB" id="9840077at2"/>
<accession>A0A1I7KRC4</accession>
<dbReference type="Proteomes" id="UP000183656">
    <property type="component" value="Unassembled WGS sequence"/>
</dbReference>
<gene>
    <name evidence="1" type="ORF">SAMN04489707_10672</name>
</gene>
<reference evidence="1 2" key="1">
    <citation type="submission" date="2016-10" db="EMBL/GenBank/DDBJ databases">
        <authorList>
            <person name="de Groot N.N."/>
        </authorList>
    </citation>
    <scope>NUCLEOTIDE SEQUENCE [LARGE SCALE GENOMIC DNA]</scope>
    <source>
        <strain evidence="1 2">R-24608</strain>
    </source>
</reference>
<dbReference type="EMBL" id="FPBX01000067">
    <property type="protein sequence ID" value="SFU99958.1"/>
    <property type="molecule type" value="Genomic_DNA"/>
</dbReference>
<keyword evidence="2" id="KW-1185">Reference proteome</keyword>
<evidence type="ECO:0000313" key="2">
    <source>
        <dbReference type="Proteomes" id="UP000183656"/>
    </source>
</evidence>
<evidence type="ECO:0000313" key="1">
    <source>
        <dbReference type="EMBL" id="SFU99958.1"/>
    </source>
</evidence>
<proteinExistence type="predicted"/>